<evidence type="ECO:0000259" key="5">
    <source>
        <dbReference type="PROSITE" id="PS50949"/>
    </source>
</evidence>
<name>A0A0R2U6T3_9GAMM</name>
<evidence type="ECO:0000313" key="7">
    <source>
        <dbReference type="Proteomes" id="UP000051213"/>
    </source>
</evidence>
<keyword evidence="2" id="KW-0238">DNA-binding</keyword>
<dbReference type="Gene3D" id="1.10.10.10">
    <property type="entry name" value="Winged helix-like DNA-binding domain superfamily/Winged helix DNA-binding domain"/>
    <property type="match status" value="1"/>
</dbReference>
<dbReference type="Gene3D" id="3.40.1410.10">
    <property type="entry name" value="Chorismate lyase-like"/>
    <property type="match status" value="1"/>
</dbReference>
<dbReference type="InterPro" id="IPR028978">
    <property type="entry name" value="Chorismate_lyase_/UTRA_dom_sf"/>
</dbReference>
<evidence type="ECO:0000256" key="3">
    <source>
        <dbReference type="ARBA" id="ARBA00023163"/>
    </source>
</evidence>
<dbReference type="InterPro" id="IPR050679">
    <property type="entry name" value="Bact_HTH_transcr_reg"/>
</dbReference>
<protein>
    <recommendedName>
        <fullName evidence="4">Histidine utilization repressor</fullName>
    </recommendedName>
</protein>
<dbReference type="PRINTS" id="PR00035">
    <property type="entry name" value="HTHGNTR"/>
</dbReference>
<dbReference type="EMBL" id="LICA01000097">
    <property type="protein sequence ID" value="KRO95269.1"/>
    <property type="molecule type" value="Genomic_DNA"/>
</dbReference>
<dbReference type="GO" id="GO:0003700">
    <property type="term" value="F:DNA-binding transcription factor activity"/>
    <property type="evidence" value="ECO:0007669"/>
    <property type="project" value="UniProtKB-UniRule"/>
</dbReference>
<evidence type="ECO:0000256" key="1">
    <source>
        <dbReference type="ARBA" id="ARBA00023015"/>
    </source>
</evidence>
<dbReference type="Pfam" id="PF07702">
    <property type="entry name" value="UTRA"/>
    <property type="match status" value="1"/>
</dbReference>
<dbReference type="NCBIfam" id="TIGR02018">
    <property type="entry name" value="his_ut_repres"/>
    <property type="match status" value="1"/>
</dbReference>
<dbReference type="InterPro" id="IPR011663">
    <property type="entry name" value="UTRA"/>
</dbReference>
<feature type="domain" description="HTH gntR-type" evidence="5">
    <location>
        <begin position="9"/>
        <end position="77"/>
    </location>
</feature>
<dbReference type="InterPro" id="IPR036390">
    <property type="entry name" value="WH_DNA-bd_sf"/>
</dbReference>
<evidence type="ECO:0000256" key="4">
    <source>
        <dbReference type="NCBIfam" id="TIGR02018"/>
    </source>
</evidence>
<dbReference type="SMART" id="SM00345">
    <property type="entry name" value="HTH_GNTR"/>
    <property type="match status" value="1"/>
</dbReference>
<dbReference type="InterPro" id="IPR000524">
    <property type="entry name" value="Tscrpt_reg_HTH_GntR"/>
</dbReference>
<keyword evidence="1" id="KW-0805">Transcription regulation</keyword>
<dbReference type="Proteomes" id="UP000051213">
    <property type="component" value="Unassembled WGS sequence"/>
</dbReference>
<dbReference type="FunFam" id="1.10.10.10:FF:000079">
    <property type="entry name" value="GntR family transcriptional regulator"/>
    <property type="match status" value="1"/>
</dbReference>
<dbReference type="PROSITE" id="PS50949">
    <property type="entry name" value="HTH_GNTR"/>
    <property type="match status" value="1"/>
</dbReference>
<dbReference type="GO" id="GO:0045892">
    <property type="term" value="P:negative regulation of DNA-templated transcription"/>
    <property type="evidence" value="ECO:0007669"/>
    <property type="project" value="UniProtKB-UniRule"/>
</dbReference>
<dbReference type="CDD" id="cd07377">
    <property type="entry name" value="WHTH_GntR"/>
    <property type="match status" value="1"/>
</dbReference>
<comment type="caution">
    <text evidence="6">The sequence shown here is derived from an EMBL/GenBank/DDBJ whole genome shotgun (WGS) entry which is preliminary data.</text>
</comment>
<keyword evidence="3" id="KW-0804">Transcription</keyword>
<evidence type="ECO:0000313" key="6">
    <source>
        <dbReference type="EMBL" id="KRO95269.1"/>
    </source>
</evidence>
<reference evidence="6 7" key="1">
    <citation type="submission" date="2015-10" db="EMBL/GenBank/DDBJ databases">
        <title>Metagenome-Assembled Genomes uncover a global brackish microbiome.</title>
        <authorList>
            <person name="Hugerth L.W."/>
            <person name="Larsson J."/>
            <person name="Alneberg J."/>
            <person name="Lindh M.V."/>
            <person name="Legrand C."/>
            <person name="Pinhassi J."/>
            <person name="Andersson A.F."/>
        </authorList>
    </citation>
    <scope>NUCLEOTIDE SEQUENCE [LARGE SCALE GENOMIC DNA]</scope>
    <source>
        <strain evidence="6">BACL26 MAG-121220-bin70</strain>
    </source>
</reference>
<dbReference type="GO" id="GO:0003677">
    <property type="term" value="F:DNA binding"/>
    <property type="evidence" value="ECO:0007669"/>
    <property type="project" value="UniProtKB-UniRule"/>
</dbReference>
<organism evidence="6 7">
    <name type="scientific">SAR92 bacterium BACL26 MAG-121220-bin70</name>
    <dbReference type="NCBI Taxonomy" id="1655626"/>
    <lineage>
        <taxon>Bacteria</taxon>
        <taxon>Pseudomonadati</taxon>
        <taxon>Pseudomonadota</taxon>
        <taxon>Gammaproteobacteria</taxon>
        <taxon>Cellvibrionales</taxon>
        <taxon>Porticoccaceae</taxon>
        <taxon>SAR92 clade</taxon>
    </lineage>
</organism>
<accession>A0A0R2U6T3</accession>
<dbReference type="Pfam" id="PF00392">
    <property type="entry name" value="GntR"/>
    <property type="match status" value="1"/>
</dbReference>
<dbReference type="SUPFAM" id="SSF46785">
    <property type="entry name" value="Winged helix' DNA-binding domain"/>
    <property type="match status" value="1"/>
</dbReference>
<dbReference type="GO" id="GO:0006547">
    <property type="term" value="P:L-histidine metabolic process"/>
    <property type="evidence" value="ECO:0007669"/>
    <property type="project" value="UniProtKB-UniRule"/>
</dbReference>
<gene>
    <name evidence="6" type="ORF">ABS24_09405</name>
</gene>
<evidence type="ECO:0000256" key="2">
    <source>
        <dbReference type="ARBA" id="ARBA00023125"/>
    </source>
</evidence>
<dbReference type="SUPFAM" id="SSF64288">
    <property type="entry name" value="Chorismate lyase-like"/>
    <property type="match status" value="1"/>
</dbReference>
<dbReference type="PANTHER" id="PTHR44846">
    <property type="entry name" value="MANNOSYL-D-GLYCERATE TRANSPORT/METABOLISM SYSTEM REPRESSOR MNGR-RELATED"/>
    <property type="match status" value="1"/>
</dbReference>
<dbReference type="SMART" id="SM00866">
    <property type="entry name" value="UTRA"/>
    <property type="match status" value="1"/>
</dbReference>
<dbReference type="PANTHER" id="PTHR44846:SF16">
    <property type="entry name" value="TRANSCRIPTIONAL REGULATOR PHNF-RELATED"/>
    <property type="match status" value="1"/>
</dbReference>
<proteinExistence type="predicted"/>
<dbReference type="AlphaFoldDB" id="A0A0R2U6T3"/>
<sequence length="242" mass="26946">MINTNNSIAPLYQKVKDYILKKIEQGELLPNSRVPSENQLVAELKVSRMTANRALKELAYEGLLTRVAGVGTFVAEVQTKGHLVEVRNIAEEVRERGHSYSNIVVSHESVTLTSAVANEMELPNSVESVYHSLIVHQEDGKMLQVEDRYVNAQAAPEYISIDLKQTTPAAYLLANVPLHKVEHTVRAAMPSATIKTLLQMDDNVPCLILDRRTWSSGKLVSVAHLYHSAQSFSLTETIKRDS</sequence>
<dbReference type="InterPro" id="IPR010248">
    <property type="entry name" value="His_ut_repres"/>
</dbReference>
<dbReference type="InterPro" id="IPR036388">
    <property type="entry name" value="WH-like_DNA-bd_sf"/>
</dbReference>